<evidence type="ECO:0000259" key="5">
    <source>
        <dbReference type="Pfam" id="PF08352"/>
    </source>
</evidence>
<dbReference type="GO" id="GO:0005524">
    <property type="term" value="F:ATP binding"/>
    <property type="evidence" value="ECO:0007669"/>
    <property type="project" value="UniProtKB-KW"/>
</dbReference>
<evidence type="ECO:0000313" key="6">
    <source>
        <dbReference type="EMBL" id="GAI71393.1"/>
    </source>
</evidence>
<dbReference type="PANTHER" id="PTHR43776">
    <property type="entry name" value="TRANSPORT ATP-BINDING PROTEIN"/>
    <property type="match status" value="1"/>
</dbReference>
<reference evidence="6" key="1">
    <citation type="journal article" date="2014" name="Front. Microbiol.">
        <title>High frequency of phylogenetically diverse reductive dehalogenase-homologous genes in deep subseafloor sedimentary metagenomes.</title>
        <authorList>
            <person name="Kawai M."/>
            <person name="Futagami T."/>
            <person name="Toyoda A."/>
            <person name="Takaki Y."/>
            <person name="Nishi S."/>
            <person name="Hori S."/>
            <person name="Arai W."/>
            <person name="Tsubouchi T."/>
            <person name="Morono Y."/>
            <person name="Uchiyama I."/>
            <person name="Ito T."/>
            <person name="Fujiyama A."/>
            <person name="Inagaki F."/>
            <person name="Takami H."/>
        </authorList>
    </citation>
    <scope>NUCLEOTIDE SEQUENCE</scope>
    <source>
        <strain evidence="6">Expedition CK06-06</strain>
    </source>
</reference>
<dbReference type="SUPFAM" id="SSF52540">
    <property type="entry name" value="P-loop containing nucleoside triphosphate hydrolases"/>
    <property type="match status" value="1"/>
</dbReference>
<evidence type="ECO:0000256" key="3">
    <source>
        <dbReference type="ARBA" id="ARBA00022741"/>
    </source>
</evidence>
<protein>
    <recommendedName>
        <fullName evidence="5">Oligopeptide/dipeptide ABC transporter C-terminal domain-containing protein</fullName>
    </recommendedName>
</protein>
<dbReference type="InterPro" id="IPR027417">
    <property type="entry name" value="P-loop_NTPase"/>
</dbReference>
<evidence type="ECO:0000256" key="1">
    <source>
        <dbReference type="ARBA" id="ARBA00005417"/>
    </source>
</evidence>
<dbReference type="GO" id="GO:0015833">
    <property type="term" value="P:peptide transport"/>
    <property type="evidence" value="ECO:0007669"/>
    <property type="project" value="InterPro"/>
</dbReference>
<name>X1QT11_9ZZZZ</name>
<sequence length="85" mass="9542">DPEFIVADESVSALDVSIQAGIINLLQDLQKEFGLTLLFIAHDLSVIKHISDRVAVMYLGRIVEIASKREIFDHPRHPYTQALLS</sequence>
<keyword evidence="2" id="KW-0813">Transport</keyword>
<dbReference type="InterPro" id="IPR050319">
    <property type="entry name" value="ABC_transp_ATP-bind"/>
</dbReference>
<evidence type="ECO:0000256" key="2">
    <source>
        <dbReference type="ARBA" id="ARBA00022448"/>
    </source>
</evidence>
<comment type="caution">
    <text evidence="6">The sequence shown here is derived from an EMBL/GenBank/DDBJ whole genome shotgun (WGS) entry which is preliminary data.</text>
</comment>
<dbReference type="AlphaFoldDB" id="X1QT11"/>
<keyword evidence="3" id="KW-0547">Nucleotide-binding</keyword>
<dbReference type="Pfam" id="PF08352">
    <property type="entry name" value="oligo_HPY"/>
    <property type="match status" value="1"/>
</dbReference>
<dbReference type="InterPro" id="IPR013563">
    <property type="entry name" value="Oligopep_ABC_C"/>
</dbReference>
<proteinExistence type="inferred from homology"/>
<gene>
    <name evidence="6" type="ORF">S06H3_65739</name>
</gene>
<feature type="non-terminal residue" evidence="6">
    <location>
        <position position="1"/>
    </location>
</feature>
<feature type="domain" description="Oligopeptide/dipeptide ABC transporter C-terminal" evidence="5">
    <location>
        <begin position="63"/>
        <end position="85"/>
    </location>
</feature>
<keyword evidence="4" id="KW-0067">ATP-binding</keyword>
<dbReference type="Gene3D" id="3.40.50.300">
    <property type="entry name" value="P-loop containing nucleotide triphosphate hydrolases"/>
    <property type="match status" value="1"/>
</dbReference>
<accession>X1QT11</accession>
<feature type="non-terminal residue" evidence="6">
    <location>
        <position position="85"/>
    </location>
</feature>
<organism evidence="6">
    <name type="scientific">marine sediment metagenome</name>
    <dbReference type="NCBI Taxonomy" id="412755"/>
    <lineage>
        <taxon>unclassified sequences</taxon>
        <taxon>metagenomes</taxon>
        <taxon>ecological metagenomes</taxon>
    </lineage>
</organism>
<dbReference type="EMBL" id="BARV01044406">
    <property type="protein sequence ID" value="GAI71393.1"/>
    <property type="molecule type" value="Genomic_DNA"/>
</dbReference>
<comment type="similarity">
    <text evidence="1">Belongs to the ABC transporter superfamily.</text>
</comment>
<evidence type="ECO:0000256" key="4">
    <source>
        <dbReference type="ARBA" id="ARBA00022840"/>
    </source>
</evidence>
<dbReference type="PANTHER" id="PTHR43776:SF7">
    <property type="entry name" value="D,D-DIPEPTIDE TRANSPORT ATP-BINDING PROTEIN DDPF-RELATED"/>
    <property type="match status" value="1"/>
</dbReference>